<feature type="compositionally biased region" description="Low complexity" evidence="1">
    <location>
        <begin position="259"/>
        <end position="280"/>
    </location>
</feature>
<proteinExistence type="predicted"/>
<reference evidence="2" key="1">
    <citation type="submission" date="2021-10" db="EMBL/GenBank/DDBJ databases">
        <title>De novo Genome Assembly of Clathrus columnatus (Basidiomycota, Fungi) Using Illumina and Nanopore Sequence Data.</title>
        <authorList>
            <person name="Ogiso-Tanaka E."/>
            <person name="Itagaki H."/>
            <person name="Hosoya T."/>
            <person name="Hosaka K."/>
        </authorList>
    </citation>
    <scope>NUCLEOTIDE SEQUENCE</scope>
    <source>
        <strain evidence="2">MO-923</strain>
    </source>
</reference>
<sequence>MEGDGSSASASFHGSVADQYDAALLVTAARLGFIPRFRRRLDLVEQRALIHSGSVFLWNEEESYMKRWTDGYPWSPSRVQNKFLVYREMTKRGGARSRTAARLLGHTPESSAESQRRKYIRNLGSSLFNRGELEYLEMYSNSGYSKSDDIFKRGGLIKKTYTITLPKETWHVVAYYTLEDVLNDRFTTPSESPLLRHPRILSDVTDVLEGSSRATSFFGTSTTTTMSTLRIQTPLPWTTPFLLDSPIQPKEDDSDLDLDSSSAIQDQNQNVSQNNSPSDDSPIEYCNETSTSMIDIIPDSTSFHSSHCYPHHHPLNNDPHLNYLYSLPPSPVVFTSSTLFSLSTDCSDYIDGSYHSTLPYASSNVVDGKVYTLTTDYW</sequence>
<gene>
    <name evidence="2" type="ORF">Clacol_000130</name>
</gene>
<dbReference type="PANTHER" id="PTHR28027:SF2">
    <property type="entry name" value="TRANSCRIPTIONAL REGULATOR MIT1"/>
    <property type="match status" value="1"/>
</dbReference>
<dbReference type="Pfam" id="PF09729">
    <property type="entry name" value="Gti1_Pac2"/>
    <property type="match status" value="1"/>
</dbReference>
<keyword evidence="3" id="KW-1185">Reference proteome</keyword>
<dbReference type="EMBL" id="BPWL01000001">
    <property type="protein sequence ID" value="GJJ05943.1"/>
    <property type="molecule type" value="Genomic_DNA"/>
</dbReference>
<evidence type="ECO:0000256" key="1">
    <source>
        <dbReference type="SAM" id="MobiDB-lite"/>
    </source>
</evidence>
<comment type="caution">
    <text evidence="2">The sequence shown here is derived from an EMBL/GenBank/DDBJ whole genome shotgun (WGS) entry which is preliminary data.</text>
</comment>
<dbReference type="PANTHER" id="PTHR28027">
    <property type="entry name" value="TRANSCRIPTIONAL REGULATOR MIT1"/>
    <property type="match status" value="1"/>
</dbReference>
<accession>A0AAV4ZXX0</accession>
<feature type="region of interest" description="Disordered" evidence="1">
    <location>
        <begin position="242"/>
        <end position="282"/>
    </location>
</feature>
<protein>
    <submittedName>
        <fullName evidence="2">Uncharacterized protein</fullName>
    </submittedName>
</protein>
<name>A0AAV4ZXX0_9AGAM</name>
<dbReference type="GO" id="GO:0003677">
    <property type="term" value="F:DNA binding"/>
    <property type="evidence" value="ECO:0007669"/>
    <property type="project" value="TreeGrafter"/>
</dbReference>
<organism evidence="2 3">
    <name type="scientific">Clathrus columnatus</name>
    <dbReference type="NCBI Taxonomy" id="1419009"/>
    <lineage>
        <taxon>Eukaryota</taxon>
        <taxon>Fungi</taxon>
        <taxon>Dikarya</taxon>
        <taxon>Basidiomycota</taxon>
        <taxon>Agaricomycotina</taxon>
        <taxon>Agaricomycetes</taxon>
        <taxon>Phallomycetidae</taxon>
        <taxon>Phallales</taxon>
        <taxon>Clathraceae</taxon>
        <taxon>Clathrus</taxon>
    </lineage>
</organism>
<evidence type="ECO:0000313" key="3">
    <source>
        <dbReference type="Proteomes" id="UP001050691"/>
    </source>
</evidence>
<evidence type="ECO:0000313" key="2">
    <source>
        <dbReference type="EMBL" id="GJJ05943.1"/>
    </source>
</evidence>
<dbReference type="InterPro" id="IPR018608">
    <property type="entry name" value="Gti1/Pac2"/>
</dbReference>
<dbReference type="AlphaFoldDB" id="A0AAV4ZXX0"/>
<dbReference type="Proteomes" id="UP001050691">
    <property type="component" value="Unassembled WGS sequence"/>
</dbReference>